<dbReference type="Proteomes" id="UP001054252">
    <property type="component" value="Unassembled WGS sequence"/>
</dbReference>
<name>A0AAV5HLW0_9ROSI</name>
<comment type="caution">
    <text evidence="1">The sequence shown here is derived from an EMBL/GenBank/DDBJ whole genome shotgun (WGS) entry which is preliminary data.</text>
</comment>
<reference evidence="1 2" key="1">
    <citation type="journal article" date="2021" name="Commun. Biol.">
        <title>The genome of Shorea leprosula (Dipterocarpaceae) highlights the ecological relevance of drought in aseasonal tropical rainforests.</title>
        <authorList>
            <person name="Ng K.K.S."/>
            <person name="Kobayashi M.J."/>
            <person name="Fawcett J.A."/>
            <person name="Hatakeyama M."/>
            <person name="Paape T."/>
            <person name="Ng C.H."/>
            <person name="Ang C.C."/>
            <person name="Tnah L.H."/>
            <person name="Lee C.T."/>
            <person name="Nishiyama T."/>
            <person name="Sese J."/>
            <person name="O'Brien M.J."/>
            <person name="Copetti D."/>
            <person name="Mohd Noor M.I."/>
            <person name="Ong R.C."/>
            <person name="Putra M."/>
            <person name="Sireger I.Z."/>
            <person name="Indrioko S."/>
            <person name="Kosugi Y."/>
            <person name="Izuno A."/>
            <person name="Isagi Y."/>
            <person name="Lee S.L."/>
            <person name="Shimizu K.K."/>
        </authorList>
    </citation>
    <scope>NUCLEOTIDE SEQUENCE [LARGE SCALE GENOMIC DNA]</scope>
    <source>
        <strain evidence="1">214</strain>
    </source>
</reference>
<evidence type="ECO:0000313" key="2">
    <source>
        <dbReference type="Proteomes" id="UP001054252"/>
    </source>
</evidence>
<accession>A0AAV5HLW0</accession>
<gene>
    <name evidence="1" type="ORF">SLEP1_g1370</name>
</gene>
<proteinExistence type="predicted"/>
<evidence type="ECO:0000313" key="1">
    <source>
        <dbReference type="EMBL" id="GKU86899.1"/>
    </source>
</evidence>
<dbReference type="AlphaFoldDB" id="A0AAV5HLW0"/>
<organism evidence="1 2">
    <name type="scientific">Rubroshorea leprosula</name>
    <dbReference type="NCBI Taxonomy" id="152421"/>
    <lineage>
        <taxon>Eukaryota</taxon>
        <taxon>Viridiplantae</taxon>
        <taxon>Streptophyta</taxon>
        <taxon>Embryophyta</taxon>
        <taxon>Tracheophyta</taxon>
        <taxon>Spermatophyta</taxon>
        <taxon>Magnoliopsida</taxon>
        <taxon>eudicotyledons</taxon>
        <taxon>Gunneridae</taxon>
        <taxon>Pentapetalae</taxon>
        <taxon>rosids</taxon>
        <taxon>malvids</taxon>
        <taxon>Malvales</taxon>
        <taxon>Dipterocarpaceae</taxon>
        <taxon>Rubroshorea</taxon>
    </lineage>
</organism>
<protein>
    <submittedName>
        <fullName evidence="1">Uncharacterized protein</fullName>
    </submittedName>
</protein>
<keyword evidence="2" id="KW-1185">Reference proteome</keyword>
<sequence>MKSTKSPWLTLARTSGSWLRMDLSSGSQPRFIPELVHVV</sequence>
<dbReference type="EMBL" id="BPVZ01000001">
    <property type="protein sequence ID" value="GKU86899.1"/>
    <property type="molecule type" value="Genomic_DNA"/>
</dbReference>